<dbReference type="Proteomes" id="UP000054558">
    <property type="component" value="Unassembled WGS sequence"/>
</dbReference>
<sequence>MAVVRSYTGDRDLQTACARDLLAVLSGGIDAQDVAPPRADALRSCIRPLVGKLPVEVSSGSQDPGSFEVDQESSRLDGDEGASSTPVLISRSSVRKLVTDLLDTQGRGENRKRNSGVVKQSRSGRQAGQESGLEGRFGALVAQPPAEVMALVRAVDTQRGNGSALRRALSPSHFEFPDCEGSTEACCQLARAPTGQRFSKQVVSRYFALLFEAIAATAPVAGFPVNLSRFDLFHGHFLYARESRRFGILFHAREYPAEDPEAFPVNLGYCQRGSKVRYDETMNLRNLLWLAPREASVARARAPGVLCALDTRPDGILGAELVVEGLQLVHTIFEGDLGVLLGDVNYLGALKRRRLEQRLFIC</sequence>
<protein>
    <submittedName>
        <fullName evidence="2">Uncharacterized protein</fullName>
    </submittedName>
</protein>
<evidence type="ECO:0000313" key="3">
    <source>
        <dbReference type="Proteomes" id="UP000054558"/>
    </source>
</evidence>
<dbReference type="OrthoDB" id="407127at2759"/>
<feature type="region of interest" description="Disordered" evidence="1">
    <location>
        <begin position="101"/>
        <end position="131"/>
    </location>
</feature>
<keyword evidence="3" id="KW-1185">Reference proteome</keyword>
<organism evidence="2 3">
    <name type="scientific">Klebsormidium nitens</name>
    <name type="common">Green alga</name>
    <name type="synonym">Ulothrix nitens</name>
    <dbReference type="NCBI Taxonomy" id="105231"/>
    <lineage>
        <taxon>Eukaryota</taxon>
        <taxon>Viridiplantae</taxon>
        <taxon>Streptophyta</taxon>
        <taxon>Klebsormidiophyceae</taxon>
        <taxon>Klebsormidiales</taxon>
        <taxon>Klebsormidiaceae</taxon>
        <taxon>Klebsormidium</taxon>
    </lineage>
</organism>
<gene>
    <name evidence="2" type="ORF">KFL_004620050</name>
</gene>
<evidence type="ECO:0000313" key="2">
    <source>
        <dbReference type="EMBL" id="GAQ88825.1"/>
    </source>
</evidence>
<dbReference type="EMBL" id="DF237411">
    <property type="protein sequence ID" value="GAQ88825.1"/>
    <property type="molecule type" value="Genomic_DNA"/>
</dbReference>
<proteinExistence type="predicted"/>
<reference evidence="2 3" key="1">
    <citation type="journal article" date="2014" name="Nat. Commun.">
        <title>Klebsormidium flaccidum genome reveals primary factors for plant terrestrial adaptation.</title>
        <authorList>
            <person name="Hori K."/>
            <person name="Maruyama F."/>
            <person name="Fujisawa T."/>
            <person name="Togashi T."/>
            <person name="Yamamoto N."/>
            <person name="Seo M."/>
            <person name="Sato S."/>
            <person name="Yamada T."/>
            <person name="Mori H."/>
            <person name="Tajima N."/>
            <person name="Moriyama T."/>
            <person name="Ikeuchi M."/>
            <person name="Watanabe M."/>
            <person name="Wada H."/>
            <person name="Kobayashi K."/>
            <person name="Saito M."/>
            <person name="Masuda T."/>
            <person name="Sasaki-Sekimoto Y."/>
            <person name="Mashiguchi K."/>
            <person name="Awai K."/>
            <person name="Shimojima M."/>
            <person name="Masuda S."/>
            <person name="Iwai M."/>
            <person name="Nobusawa T."/>
            <person name="Narise T."/>
            <person name="Kondo S."/>
            <person name="Saito H."/>
            <person name="Sato R."/>
            <person name="Murakawa M."/>
            <person name="Ihara Y."/>
            <person name="Oshima-Yamada Y."/>
            <person name="Ohtaka K."/>
            <person name="Satoh M."/>
            <person name="Sonobe K."/>
            <person name="Ishii M."/>
            <person name="Ohtani R."/>
            <person name="Kanamori-Sato M."/>
            <person name="Honoki R."/>
            <person name="Miyazaki D."/>
            <person name="Mochizuki H."/>
            <person name="Umetsu J."/>
            <person name="Higashi K."/>
            <person name="Shibata D."/>
            <person name="Kamiya Y."/>
            <person name="Sato N."/>
            <person name="Nakamura Y."/>
            <person name="Tabata S."/>
            <person name="Ida S."/>
            <person name="Kurokawa K."/>
            <person name="Ohta H."/>
        </authorList>
    </citation>
    <scope>NUCLEOTIDE SEQUENCE [LARGE SCALE GENOMIC DNA]</scope>
    <source>
        <strain evidence="2 3">NIES-2285</strain>
    </source>
</reference>
<dbReference type="PANTHER" id="PTHR35759:SF1">
    <property type="entry name" value="OS07G0673000 PROTEIN"/>
    <property type="match status" value="1"/>
</dbReference>
<feature type="region of interest" description="Disordered" evidence="1">
    <location>
        <begin position="56"/>
        <end position="88"/>
    </location>
</feature>
<accession>A0A1Y1ICY9</accession>
<feature type="compositionally biased region" description="Polar residues" evidence="1">
    <location>
        <begin position="117"/>
        <end position="129"/>
    </location>
</feature>
<dbReference type="OMA" id="FCQAGSN"/>
<dbReference type="AlphaFoldDB" id="A0A1Y1ICY9"/>
<evidence type="ECO:0000256" key="1">
    <source>
        <dbReference type="SAM" id="MobiDB-lite"/>
    </source>
</evidence>
<name>A0A1Y1ICY9_KLENI</name>
<dbReference type="PANTHER" id="PTHR35759">
    <property type="entry name" value="BNAA09G03860D PROTEIN"/>
    <property type="match status" value="1"/>
</dbReference>